<gene>
    <name evidence="1" type="ORF">E9232_000538</name>
</gene>
<protein>
    <submittedName>
        <fullName evidence="1">Uncharacterized protein</fullName>
    </submittedName>
</protein>
<keyword evidence="2" id="KW-1185">Reference proteome</keyword>
<name>A0ABU1JHE7_9PROT</name>
<accession>A0ABU1JHE7</accession>
<organism evidence="1 2">
    <name type="scientific">Inquilinus ginsengisoli</name>
    <dbReference type="NCBI Taxonomy" id="363840"/>
    <lineage>
        <taxon>Bacteria</taxon>
        <taxon>Pseudomonadati</taxon>
        <taxon>Pseudomonadota</taxon>
        <taxon>Alphaproteobacteria</taxon>
        <taxon>Rhodospirillales</taxon>
        <taxon>Rhodospirillaceae</taxon>
        <taxon>Inquilinus</taxon>
    </lineage>
</organism>
<dbReference type="EMBL" id="JAVDPW010000001">
    <property type="protein sequence ID" value="MDR6288039.1"/>
    <property type="molecule type" value="Genomic_DNA"/>
</dbReference>
<reference evidence="1 2" key="1">
    <citation type="submission" date="2023-07" db="EMBL/GenBank/DDBJ databases">
        <title>Sorghum-associated microbial communities from plants grown in Nebraska, USA.</title>
        <authorList>
            <person name="Schachtman D."/>
        </authorList>
    </citation>
    <scope>NUCLEOTIDE SEQUENCE [LARGE SCALE GENOMIC DNA]</scope>
    <source>
        <strain evidence="1 2">584</strain>
    </source>
</reference>
<dbReference type="Proteomes" id="UP001262410">
    <property type="component" value="Unassembled WGS sequence"/>
</dbReference>
<evidence type="ECO:0000313" key="1">
    <source>
        <dbReference type="EMBL" id="MDR6288039.1"/>
    </source>
</evidence>
<sequence length="139" mass="15081">MVKTQLTGTDDQGGAVAIPKGDIVFIRESYRSGEIPDRTKVDYGTAATEQEVYLVDSLTAVLKQLGAGLATAKLTTPCGTVVHVAAARVETVRAPQSWHHPKARTILLARGREIQVREDRDLALRRINAARPDRAKPVA</sequence>
<dbReference type="RefSeq" id="WP_309791977.1">
    <property type="nucleotide sequence ID" value="NZ_JAVDPW010000001.1"/>
</dbReference>
<evidence type="ECO:0000313" key="2">
    <source>
        <dbReference type="Proteomes" id="UP001262410"/>
    </source>
</evidence>
<proteinExistence type="predicted"/>
<comment type="caution">
    <text evidence="1">The sequence shown here is derived from an EMBL/GenBank/DDBJ whole genome shotgun (WGS) entry which is preliminary data.</text>
</comment>